<name>A0A231GV60_9NOCA</name>
<proteinExistence type="predicted"/>
<evidence type="ECO:0000313" key="1">
    <source>
        <dbReference type="EMBL" id="OXR40513.1"/>
    </source>
</evidence>
<dbReference type="AlphaFoldDB" id="A0A231GV60"/>
<accession>A0A231GV60</accession>
<reference evidence="1 2" key="1">
    <citation type="submission" date="2017-07" db="EMBL/GenBank/DDBJ databases">
        <title>First draft Genome Sequence of Nocardia cerradoensis isolated from human infection.</title>
        <authorList>
            <person name="Carrasco G."/>
        </authorList>
    </citation>
    <scope>NUCLEOTIDE SEQUENCE [LARGE SCALE GENOMIC DNA]</scope>
    <source>
        <strain evidence="1 2">CNM20130759</strain>
    </source>
</reference>
<protein>
    <submittedName>
        <fullName evidence="1">Uncharacterized protein</fullName>
    </submittedName>
</protein>
<dbReference type="RefSeq" id="WP_094028148.1">
    <property type="nucleotide sequence ID" value="NZ_NGAF01000031.1"/>
</dbReference>
<dbReference type="Proteomes" id="UP000215506">
    <property type="component" value="Unassembled WGS sequence"/>
</dbReference>
<comment type="caution">
    <text evidence="1">The sequence shown here is derived from an EMBL/GenBank/DDBJ whole genome shotgun (WGS) entry which is preliminary data.</text>
</comment>
<gene>
    <name evidence="1" type="ORF">B7C42_07452</name>
</gene>
<dbReference type="EMBL" id="NGAF01000031">
    <property type="protein sequence ID" value="OXR40513.1"/>
    <property type="molecule type" value="Genomic_DNA"/>
</dbReference>
<evidence type="ECO:0000313" key="2">
    <source>
        <dbReference type="Proteomes" id="UP000215506"/>
    </source>
</evidence>
<keyword evidence="2" id="KW-1185">Reference proteome</keyword>
<sequence length="122" mass="13650">MAESDDITLWKHLAEESKAGRLDLDPSIAADCLKACEDQLDVYKECQSLVKQAEHVTGLGDFPASDQLAKMLSMKAVGGEGNFFDSLKEHIEVLSLIRDTIKYSVDRFTDQDHQNQQQIHQG</sequence>
<organism evidence="1 2">
    <name type="scientific">Nocardia cerradoensis</name>
    <dbReference type="NCBI Taxonomy" id="85688"/>
    <lineage>
        <taxon>Bacteria</taxon>
        <taxon>Bacillati</taxon>
        <taxon>Actinomycetota</taxon>
        <taxon>Actinomycetes</taxon>
        <taxon>Mycobacteriales</taxon>
        <taxon>Nocardiaceae</taxon>
        <taxon>Nocardia</taxon>
    </lineage>
</organism>